<proteinExistence type="predicted"/>
<dbReference type="Gene3D" id="1.10.1760.20">
    <property type="match status" value="1"/>
</dbReference>
<comment type="caution">
    <text evidence="2">The sequence shown here is derived from an EMBL/GenBank/DDBJ whole genome shotgun (WGS) entry which is preliminary data.</text>
</comment>
<name>A0A0R1Y636_9LACO</name>
<dbReference type="Proteomes" id="UP000051236">
    <property type="component" value="Unassembled WGS sequence"/>
</dbReference>
<dbReference type="Pfam" id="PF07155">
    <property type="entry name" value="ECF-ribofla_trS"/>
    <property type="match status" value="1"/>
</dbReference>
<evidence type="ECO:0000256" key="1">
    <source>
        <dbReference type="SAM" id="Phobius"/>
    </source>
</evidence>
<gene>
    <name evidence="2" type="ORF">FC83_GL001237</name>
</gene>
<evidence type="ECO:0000313" key="2">
    <source>
        <dbReference type="EMBL" id="KRM35110.1"/>
    </source>
</evidence>
<dbReference type="AlphaFoldDB" id="A0A0R1Y636"/>
<organism evidence="2 3">
    <name type="scientific">Agrilactobacillus composti DSM 18527 = JCM 14202</name>
    <dbReference type="NCBI Taxonomy" id="1423734"/>
    <lineage>
        <taxon>Bacteria</taxon>
        <taxon>Bacillati</taxon>
        <taxon>Bacillota</taxon>
        <taxon>Bacilli</taxon>
        <taxon>Lactobacillales</taxon>
        <taxon>Lactobacillaceae</taxon>
        <taxon>Agrilactobacillus</taxon>
    </lineage>
</organism>
<feature type="transmembrane region" description="Helical" evidence="1">
    <location>
        <begin position="82"/>
        <end position="101"/>
    </location>
</feature>
<keyword evidence="3" id="KW-1185">Reference proteome</keyword>
<dbReference type="EMBL" id="AZGA01000016">
    <property type="protein sequence ID" value="KRM35110.1"/>
    <property type="molecule type" value="Genomic_DNA"/>
</dbReference>
<dbReference type="InterPro" id="IPR009825">
    <property type="entry name" value="ECF_substrate-spec-like"/>
</dbReference>
<dbReference type="eggNOG" id="COG4720">
    <property type="taxonomic scope" value="Bacteria"/>
</dbReference>
<dbReference type="STRING" id="1423734.FC83_GL001237"/>
<keyword evidence="1" id="KW-1133">Transmembrane helix</keyword>
<evidence type="ECO:0008006" key="4">
    <source>
        <dbReference type="Google" id="ProtNLM"/>
    </source>
</evidence>
<feature type="transmembrane region" description="Helical" evidence="1">
    <location>
        <begin position="14"/>
        <end position="30"/>
    </location>
</feature>
<evidence type="ECO:0000313" key="3">
    <source>
        <dbReference type="Proteomes" id="UP000051236"/>
    </source>
</evidence>
<dbReference type="GO" id="GO:0016020">
    <property type="term" value="C:membrane"/>
    <property type="evidence" value="ECO:0007669"/>
    <property type="project" value="InterPro"/>
</dbReference>
<keyword evidence="1" id="KW-0812">Transmembrane</keyword>
<protein>
    <recommendedName>
        <fullName evidence="4">Integral membrane protein</fullName>
    </recommendedName>
</protein>
<sequence length="190" mass="20664">MFYLTENQGNLRRLIQTALFAALCYIFALFQFRIPAPVGHPFVDLGFTFVALGGLLLGWRYGCLAGVIGLGLFDLTQGYANHAYLTVLEVIVLVTVVYLIAKAVSHLNSVTAIIIIALFAGVTKGVTGYFRYVTEGLVDFGLTVPRALQQALVSFPADVITGLLMVIALPVIYLALRPVLKRTGMTTNLH</sequence>
<feature type="transmembrane region" description="Helical" evidence="1">
    <location>
        <begin position="152"/>
        <end position="176"/>
    </location>
</feature>
<feature type="transmembrane region" description="Helical" evidence="1">
    <location>
        <begin position="42"/>
        <end position="62"/>
    </location>
</feature>
<accession>A0A0R1Y636</accession>
<keyword evidence="1" id="KW-0472">Membrane</keyword>
<dbReference type="PATRIC" id="fig|1423734.3.peg.1250"/>
<feature type="transmembrane region" description="Helical" evidence="1">
    <location>
        <begin position="113"/>
        <end position="132"/>
    </location>
</feature>
<reference evidence="2 3" key="1">
    <citation type="journal article" date="2015" name="Genome Announc.">
        <title>Expanding the biotechnology potential of lactobacilli through comparative genomics of 213 strains and associated genera.</title>
        <authorList>
            <person name="Sun Z."/>
            <person name="Harris H.M."/>
            <person name="McCann A."/>
            <person name="Guo C."/>
            <person name="Argimon S."/>
            <person name="Zhang W."/>
            <person name="Yang X."/>
            <person name="Jeffery I.B."/>
            <person name="Cooney J.C."/>
            <person name="Kagawa T.F."/>
            <person name="Liu W."/>
            <person name="Song Y."/>
            <person name="Salvetti E."/>
            <person name="Wrobel A."/>
            <person name="Rasinkangas P."/>
            <person name="Parkhill J."/>
            <person name="Rea M.C."/>
            <person name="O'Sullivan O."/>
            <person name="Ritari J."/>
            <person name="Douillard F.P."/>
            <person name="Paul Ross R."/>
            <person name="Yang R."/>
            <person name="Briner A.E."/>
            <person name="Felis G.E."/>
            <person name="de Vos W.M."/>
            <person name="Barrangou R."/>
            <person name="Klaenhammer T.R."/>
            <person name="Caufield P.W."/>
            <person name="Cui Y."/>
            <person name="Zhang H."/>
            <person name="O'Toole P.W."/>
        </authorList>
    </citation>
    <scope>NUCLEOTIDE SEQUENCE [LARGE SCALE GENOMIC DNA]</scope>
    <source>
        <strain evidence="2 3">DSM 18527</strain>
    </source>
</reference>